<feature type="transmembrane region" description="Helical" evidence="1">
    <location>
        <begin position="20"/>
        <end position="37"/>
    </location>
</feature>
<evidence type="ECO:0000313" key="2">
    <source>
        <dbReference type="EMBL" id="KAK9768410.1"/>
    </source>
</evidence>
<proteinExistence type="predicted"/>
<keyword evidence="1" id="KW-0472">Membrane</keyword>
<sequence>MNEALDLDGLDKNLVFRNNFTTILVAFAFPIAIQGIYRSIKIALSETLVIYKLNFAQCSFFLINVVIDLLAVFYRKHSCPFQFYLYQIISFVSFLLFYLILLLKAYYASKAFKLIGVVFVLGQVGRLVGTVQTIRSSTITQESIGLCSIQSDPTWSLLLLVSETVIVVFLSFMFMKKILAQSKYIPSKVYTMLMKHGFVFPVAICVVNIIFSILLFSKISAISIDHLLRIGWIANAWLIMKQTENSHYLHKQGLEFDNSELHETTILSNHKDIDLQVEDSWSRYLGVKPSGTGV</sequence>
<organism evidence="2 3">
    <name type="scientific">Basidiobolus ranarum</name>
    <dbReference type="NCBI Taxonomy" id="34480"/>
    <lineage>
        <taxon>Eukaryota</taxon>
        <taxon>Fungi</taxon>
        <taxon>Fungi incertae sedis</taxon>
        <taxon>Zoopagomycota</taxon>
        <taxon>Entomophthoromycotina</taxon>
        <taxon>Basidiobolomycetes</taxon>
        <taxon>Basidiobolales</taxon>
        <taxon>Basidiobolaceae</taxon>
        <taxon>Basidiobolus</taxon>
    </lineage>
</organism>
<feature type="transmembrane region" description="Helical" evidence="1">
    <location>
        <begin position="154"/>
        <end position="175"/>
    </location>
</feature>
<comment type="caution">
    <text evidence="2">The sequence shown here is derived from an EMBL/GenBank/DDBJ whole genome shotgun (WGS) entry which is preliminary data.</text>
</comment>
<feature type="transmembrane region" description="Helical" evidence="1">
    <location>
        <begin position="84"/>
        <end position="107"/>
    </location>
</feature>
<evidence type="ECO:0000313" key="3">
    <source>
        <dbReference type="Proteomes" id="UP001479436"/>
    </source>
</evidence>
<keyword evidence="3" id="KW-1185">Reference proteome</keyword>
<reference evidence="2 3" key="1">
    <citation type="submission" date="2023-04" db="EMBL/GenBank/DDBJ databases">
        <title>Genome of Basidiobolus ranarum AG-B5.</title>
        <authorList>
            <person name="Stajich J.E."/>
            <person name="Carter-House D."/>
            <person name="Gryganskyi A."/>
        </authorList>
    </citation>
    <scope>NUCLEOTIDE SEQUENCE [LARGE SCALE GENOMIC DNA]</scope>
    <source>
        <strain evidence="2 3">AG-B5</strain>
    </source>
</reference>
<dbReference type="Proteomes" id="UP001479436">
    <property type="component" value="Unassembled WGS sequence"/>
</dbReference>
<name>A0ABR2X3T1_9FUNG</name>
<feature type="transmembrane region" description="Helical" evidence="1">
    <location>
        <begin position="196"/>
        <end position="216"/>
    </location>
</feature>
<feature type="transmembrane region" description="Helical" evidence="1">
    <location>
        <begin position="49"/>
        <end position="72"/>
    </location>
</feature>
<gene>
    <name evidence="2" type="ORF">K7432_001010</name>
</gene>
<keyword evidence="1" id="KW-1133">Transmembrane helix</keyword>
<accession>A0ABR2X3T1</accession>
<evidence type="ECO:0000256" key="1">
    <source>
        <dbReference type="SAM" id="Phobius"/>
    </source>
</evidence>
<protein>
    <submittedName>
        <fullName evidence="2">Uncharacterized protein</fullName>
    </submittedName>
</protein>
<feature type="transmembrane region" description="Helical" evidence="1">
    <location>
        <begin position="114"/>
        <end position="134"/>
    </location>
</feature>
<keyword evidence="1" id="KW-0812">Transmembrane</keyword>
<dbReference type="EMBL" id="JASJQH010000020">
    <property type="protein sequence ID" value="KAK9768410.1"/>
    <property type="molecule type" value="Genomic_DNA"/>
</dbReference>